<dbReference type="AlphaFoldDB" id="A0A9D3UF14"/>
<evidence type="ECO:0000259" key="3">
    <source>
        <dbReference type="PROSITE" id="PS50158"/>
    </source>
</evidence>
<protein>
    <recommendedName>
        <fullName evidence="3">CCHC-type domain-containing protein</fullName>
    </recommendedName>
</protein>
<evidence type="ECO:0000313" key="4">
    <source>
        <dbReference type="EMBL" id="KAH1039262.1"/>
    </source>
</evidence>
<name>A0A9D3UF14_9ROSI</name>
<dbReference type="InterPro" id="IPR001878">
    <property type="entry name" value="Znf_CCHC"/>
</dbReference>
<evidence type="ECO:0000256" key="1">
    <source>
        <dbReference type="PROSITE-ProRule" id="PRU00047"/>
    </source>
</evidence>
<feature type="region of interest" description="Disordered" evidence="2">
    <location>
        <begin position="429"/>
        <end position="455"/>
    </location>
</feature>
<dbReference type="EMBL" id="JAIQCV010000012">
    <property type="protein sequence ID" value="KAH1039262.1"/>
    <property type="molecule type" value="Genomic_DNA"/>
</dbReference>
<feature type="domain" description="CCHC-type" evidence="3">
    <location>
        <begin position="404"/>
        <end position="417"/>
    </location>
</feature>
<dbReference type="PANTHER" id="PTHR46978:SF2">
    <property type="entry name" value="ZINC KNUCKLE (CCHC-TYPE) FAMILY PROTEIN ISOFORM 1"/>
    <property type="match status" value="1"/>
</dbReference>
<feature type="region of interest" description="Disordered" evidence="2">
    <location>
        <begin position="1"/>
        <end position="27"/>
    </location>
</feature>
<evidence type="ECO:0000256" key="2">
    <source>
        <dbReference type="SAM" id="MobiDB-lite"/>
    </source>
</evidence>
<evidence type="ECO:0000313" key="5">
    <source>
        <dbReference type="Proteomes" id="UP000828251"/>
    </source>
</evidence>
<dbReference type="OrthoDB" id="427960at2759"/>
<keyword evidence="1" id="KW-0479">Metal-binding</keyword>
<proteinExistence type="predicted"/>
<gene>
    <name evidence="4" type="ORF">J1N35_041005</name>
</gene>
<dbReference type="InterPro" id="IPR036875">
    <property type="entry name" value="Znf_CCHC_sf"/>
</dbReference>
<reference evidence="4 5" key="1">
    <citation type="journal article" date="2021" name="Plant Biotechnol. J.">
        <title>Multi-omics assisted identification of the key and species-specific regulatory components of drought-tolerant mechanisms in Gossypium stocksii.</title>
        <authorList>
            <person name="Yu D."/>
            <person name="Ke L."/>
            <person name="Zhang D."/>
            <person name="Wu Y."/>
            <person name="Sun Y."/>
            <person name="Mei J."/>
            <person name="Sun J."/>
            <person name="Sun Y."/>
        </authorList>
    </citation>
    <scope>NUCLEOTIDE SEQUENCE [LARGE SCALE GENOMIC DNA]</scope>
    <source>
        <strain evidence="5">cv. E1</strain>
        <tissue evidence="4">Leaf</tissue>
    </source>
</reference>
<accession>A0A9D3UF14</accession>
<dbReference type="GO" id="GO:0008270">
    <property type="term" value="F:zinc ion binding"/>
    <property type="evidence" value="ECO:0007669"/>
    <property type="project" value="UniProtKB-KW"/>
</dbReference>
<keyword evidence="1" id="KW-0863">Zinc-finger</keyword>
<sequence length="463" mass="51412">MEKSIPIRNEGGEASDPIQSSEWRSEAEEYEMISSPTAFHKSRAMVETEAIVKRKKRRRKRKRINNWLKLSPFHPHHLIPLEAGKPAFDTEQAVKDECVRTVEVSKWDFIEISDNVPQKLAVDIDVKENKMIELVQAVKCRTEGIDDKAGSKEAIDMSSSSSVDDGLISNISSGTHIGAIVSAKGTINVDGEMVRTELKTFAAEETVDAGMKEMHSEKAKCVETVKLPGKSAKSTVLRNHLKPRYFDPPNGSWTRCLSCGEDHPAAENCMLQKHVKACFLCRRLQHIGKHCSQGQYCFVCRGTCDQASDCPKKQKENNLNYNGCLRCGDSGHDMFSCRTDYSADDLKKIRCYICNDFGHLSCVKLPDASPIEVSCYNCGQSGHLGSDCSKCPKVVRGSKSPALCYRCREEGHFARSCTLARKHARRVHAEMRSVGSSSAPPNRGPQNDAKGATQESLIVNIIQ</sequence>
<feature type="domain" description="CCHC-type" evidence="3">
    <location>
        <begin position="375"/>
        <end position="390"/>
    </location>
</feature>
<keyword evidence="5" id="KW-1185">Reference proteome</keyword>
<dbReference type="GO" id="GO:0003676">
    <property type="term" value="F:nucleic acid binding"/>
    <property type="evidence" value="ECO:0007669"/>
    <property type="project" value="InterPro"/>
</dbReference>
<dbReference type="SUPFAM" id="SSF57756">
    <property type="entry name" value="Retrovirus zinc finger-like domains"/>
    <property type="match status" value="2"/>
</dbReference>
<keyword evidence="1" id="KW-0862">Zinc</keyword>
<organism evidence="4 5">
    <name type="scientific">Gossypium stocksii</name>
    <dbReference type="NCBI Taxonomy" id="47602"/>
    <lineage>
        <taxon>Eukaryota</taxon>
        <taxon>Viridiplantae</taxon>
        <taxon>Streptophyta</taxon>
        <taxon>Embryophyta</taxon>
        <taxon>Tracheophyta</taxon>
        <taxon>Spermatophyta</taxon>
        <taxon>Magnoliopsida</taxon>
        <taxon>eudicotyledons</taxon>
        <taxon>Gunneridae</taxon>
        <taxon>Pentapetalae</taxon>
        <taxon>rosids</taxon>
        <taxon>malvids</taxon>
        <taxon>Malvales</taxon>
        <taxon>Malvaceae</taxon>
        <taxon>Malvoideae</taxon>
        <taxon>Gossypium</taxon>
    </lineage>
</organism>
<dbReference type="Proteomes" id="UP000828251">
    <property type="component" value="Unassembled WGS sequence"/>
</dbReference>
<comment type="caution">
    <text evidence="4">The sequence shown here is derived from an EMBL/GenBank/DDBJ whole genome shotgun (WGS) entry which is preliminary data.</text>
</comment>
<dbReference type="SMART" id="SM00343">
    <property type="entry name" value="ZnF_C2HC"/>
    <property type="match status" value="6"/>
</dbReference>
<dbReference type="PANTHER" id="PTHR46978">
    <property type="entry name" value="ZINC KNUCKLE (CCHC-TYPE) FAMILY PROTEIN"/>
    <property type="match status" value="1"/>
</dbReference>
<dbReference type="PROSITE" id="PS50158">
    <property type="entry name" value="ZF_CCHC"/>
    <property type="match status" value="2"/>
</dbReference>
<dbReference type="Pfam" id="PF00098">
    <property type="entry name" value="zf-CCHC"/>
    <property type="match status" value="2"/>
</dbReference>
<dbReference type="Gene3D" id="4.10.60.10">
    <property type="entry name" value="Zinc finger, CCHC-type"/>
    <property type="match status" value="2"/>
</dbReference>